<dbReference type="InterPro" id="IPR036005">
    <property type="entry name" value="Creatinase/aminopeptidase-like"/>
</dbReference>
<accession>A0A3B1D4U2</accession>
<keyword evidence="1" id="KW-0479">Metal-binding</keyword>
<dbReference type="Gene3D" id="3.90.230.10">
    <property type="entry name" value="Creatinase/methionine aminopeptidase superfamily"/>
    <property type="match status" value="1"/>
</dbReference>
<evidence type="ECO:0000256" key="2">
    <source>
        <dbReference type="ARBA" id="ARBA00022801"/>
    </source>
</evidence>
<keyword evidence="4" id="KW-0645">Protease</keyword>
<dbReference type="GO" id="GO:0046872">
    <property type="term" value="F:metal ion binding"/>
    <property type="evidence" value="ECO:0007669"/>
    <property type="project" value="UniProtKB-KW"/>
</dbReference>
<proteinExistence type="predicted"/>
<dbReference type="PANTHER" id="PTHR46112:SF2">
    <property type="entry name" value="XAA-PRO AMINOPEPTIDASE P-RELATED"/>
    <property type="match status" value="1"/>
</dbReference>
<feature type="domain" description="Peptidase M24" evidence="3">
    <location>
        <begin position="147"/>
        <end position="368"/>
    </location>
</feature>
<evidence type="ECO:0000256" key="1">
    <source>
        <dbReference type="ARBA" id="ARBA00022723"/>
    </source>
</evidence>
<dbReference type="InterPro" id="IPR000994">
    <property type="entry name" value="Pept_M24"/>
</dbReference>
<dbReference type="InterPro" id="IPR050659">
    <property type="entry name" value="Peptidase_M24B"/>
</dbReference>
<dbReference type="EC" id="3.4.11.9" evidence="4"/>
<dbReference type="EMBL" id="UOGF01000119">
    <property type="protein sequence ID" value="VAX33781.1"/>
    <property type="molecule type" value="Genomic_DNA"/>
</dbReference>
<keyword evidence="4" id="KW-0031">Aminopeptidase</keyword>
<gene>
    <name evidence="4" type="ORF">MNBD_NITROSPIRAE01-899</name>
</gene>
<dbReference type="PANTHER" id="PTHR46112">
    <property type="entry name" value="AMINOPEPTIDASE"/>
    <property type="match status" value="1"/>
</dbReference>
<dbReference type="AlphaFoldDB" id="A0A3B1D4U2"/>
<dbReference type="Pfam" id="PF00557">
    <property type="entry name" value="Peptidase_M24"/>
    <property type="match status" value="1"/>
</dbReference>
<dbReference type="InterPro" id="IPR001131">
    <property type="entry name" value="Peptidase_M24B_aminopep-P_CS"/>
</dbReference>
<evidence type="ECO:0000259" key="3">
    <source>
        <dbReference type="Pfam" id="PF00557"/>
    </source>
</evidence>
<organism evidence="4">
    <name type="scientific">hydrothermal vent metagenome</name>
    <dbReference type="NCBI Taxonomy" id="652676"/>
    <lineage>
        <taxon>unclassified sequences</taxon>
        <taxon>metagenomes</taxon>
        <taxon>ecological metagenomes</taxon>
    </lineage>
</organism>
<dbReference type="GO" id="GO:0004177">
    <property type="term" value="F:aminopeptidase activity"/>
    <property type="evidence" value="ECO:0007669"/>
    <property type="project" value="UniProtKB-KW"/>
</dbReference>
<reference evidence="4" key="1">
    <citation type="submission" date="2018-06" db="EMBL/GenBank/DDBJ databases">
        <authorList>
            <person name="Zhirakovskaya E."/>
        </authorList>
    </citation>
    <scope>NUCLEOTIDE SEQUENCE</scope>
</reference>
<keyword evidence="2 4" id="KW-0378">Hydrolase</keyword>
<dbReference type="SUPFAM" id="SSF55920">
    <property type="entry name" value="Creatinase/aminopeptidase"/>
    <property type="match status" value="1"/>
</dbReference>
<dbReference type="PROSITE" id="PS00491">
    <property type="entry name" value="PROLINE_PEPTIDASE"/>
    <property type="match status" value="1"/>
</dbReference>
<name>A0A3B1D4U2_9ZZZZ</name>
<evidence type="ECO:0000313" key="4">
    <source>
        <dbReference type="EMBL" id="VAX33781.1"/>
    </source>
</evidence>
<sequence>MPAQDETLKIDKNSNVLMVAGSETDANIYYASHFLAPDPFIYLQTKGTSYLLMNDLELDRARAQSDVAQVLPYSKYEAQAKSSGIESPRLSDVLSLFMLEQSVSQWIVPANFSLRLGDALRKQGHTLLTKDEPFFETRALKTETEVEAMREAQIAVEDALDSTLDLLRCAEIKDGLLVLEGETLTSQSVRRHLDLALMEKDCIAQHTIVSCGVDACDPHNEGSGPLRAHESIIFDIFPRSNKTRYHADMTRTVLKGKAPDALKRLYDTVLEGQLLGVSQVKKGVNGREIHQNIMHCFEKKGYKTGLIDGRMQGFFHGTGHGIGLDIHEPPRISKADHVLQTGEVVTVEPGLYYPNIGAVRIEDMVLVEDTACRNLTTYPKFLELD</sequence>
<protein>
    <submittedName>
        <fullName evidence="4">Xaa-Pro aminopeptidase</fullName>
        <ecNumber evidence="4">3.4.11.9</ecNumber>
    </submittedName>
</protein>